<dbReference type="Gene3D" id="2.60.40.10">
    <property type="entry name" value="Immunoglobulins"/>
    <property type="match status" value="1"/>
</dbReference>
<keyword evidence="2 6" id="KW-0645">Protease</keyword>
<dbReference type="GO" id="GO:0006508">
    <property type="term" value="P:proteolysis"/>
    <property type="evidence" value="ECO:0007669"/>
    <property type="project" value="UniProtKB-KW"/>
</dbReference>
<accession>H9UD38</accession>
<organism evidence="12 13">
    <name type="scientific">Fervidobacterium pennivorans (strain DSM 9078 / Ven5)</name>
    <dbReference type="NCBI Taxonomy" id="771875"/>
    <lineage>
        <taxon>Bacteria</taxon>
        <taxon>Thermotogati</taxon>
        <taxon>Thermotogota</taxon>
        <taxon>Thermotogae</taxon>
        <taxon>Thermotogales</taxon>
        <taxon>Fervidobacteriaceae</taxon>
        <taxon>Fervidobacterium</taxon>
    </lineage>
</organism>
<sequence>MKKFQKFKAIITLRNLGTSFASLLLSFSSLSFTFSLLLLSLTSCLQQETHAQESLPLESTISVEQNGNEYYADRILIGYSDEEKINSILNLLNGKLVVHIPEIKVISVRIENAGETLQLLENEMVKRKYGIRYAEYVYVRKLVPFDITDITARADEFETKGFVPKLSGYTNYSGESLDLYLWGLRAIKIKDAWNNGYKGEGIIIAVLDTGVDGTHPDLQGQVVEGYRPSTDEILPEGIDSSFGGSHGTHVAGTIAAKSDGKGIAGVAPGAKIMPVVLFDNGGWYVGDDYAAKGIIWAVNNGANVLSNSWGGAGYSQTLKDAFDYALERGVVVVAAAGNSKSIQSYQYPANYPGVIQVSAVEFNGGDYIVADFSSGSPMISVCAPGVSIISTMPQEGSRGYDRRSFVLAENNGYYGYMTGTSMATPHVSGLVALLLQKYPNAKPWQIRKMLEETAFDIGTEGYDEKAGFGLINASAVNKNLPVDGGLDYHITVTDAYGKWNIPSVSVSLIGVARNGRNVRYFAKTNAEGSAKFIGIDTGDYNVIVSGPDSKENSEGLMRIAHRKAEERTLTFHQTLNENKSDIVRFSSQAFLEIDIPEVAVNPQIVFVDVTKLPTETGYEITKDLASNTVDFSELSGRYLIKLRVSQKADVNISVSGTLTINGTHISVGGKILKDATETYIYDNKGPYAWWTLFGKLE</sequence>
<dbReference type="InterPro" id="IPR000209">
    <property type="entry name" value="Peptidase_S8/S53_dom"/>
</dbReference>
<dbReference type="PRINTS" id="PR00723">
    <property type="entry name" value="SUBTILISIN"/>
</dbReference>
<keyword evidence="13" id="KW-1185">Reference proteome</keyword>
<dbReference type="STRING" id="771875.Ferpe_1354"/>
<feature type="domain" description="Fervidolysin/DR-A0283-like Ig-like" evidence="11">
    <location>
        <begin position="480"/>
        <end position="573"/>
    </location>
</feature>
<evidence type="ECO:0000259" key="9">
    <source>
        <dbReference type="Pfam" id="PF22148"/>
    </source>
</evidence>
<dbReference type="InterPro" id="IPR037045">
    <property type="entry name" value="S8pro/Inhibitor_I9_sf"/>
</dbReference>
<dbReference type="Proteomes" id="UP000007384">
    <property type="component" value="Chromosome"/>
</dbReference>
<evidence type="ECO:0000256" key="5">
    <source>
        <dbReference type="PIRSR" id="PIRSR615500-1"/>
    </source>
</evidence>
<name>H9UD38_FERPD</name>
<evidence type="ECO:0000259" key="8">
    <source>
        <dbReference type="Pfam" id="PF00082"/>
    </source>
</evidence>
<keyword evidence="3 6" id="KW-0378">Hydrolase</keyword>
<dbReference type="HOGENOM" id="CLU_011263_15_6_0"/>
<dbReference type="OrthoDB" id="9798386at2"/>
<dbReference type="InterPro" id="IPR013783">
    <property type="entry name" value="Ig-like_fold"/>
</dbReference>
<dbReference type="Pfam" id="PF22349">
    <property type="entry name" value="Fervidolysin_SD2"/>
    <property type="match status" value="1"/>
</dbReference>
<dbReference type="SUPFAM" id="SSF52743">
    <property type="entry name" value="Subtilisin-like"/>
    <property type="match status" value="1"/>
</dbReference>
<evidence type="ECO:0000259" key="11">
    <source>
        <dbReference type="Pfam" id="PF24025"/>
    </source>
</evidence>
<dbReference type="Pfam" id="PF24025">
    <property type="entry name" value="Ig_DR_A0283-like"/>
    <property type="match status" value="1"/>
</dbReference>
<evidence type="ECO:0000256" key="7">
    <source>
        <dbReference type="RuleBase" id="RU003355"/>
    </source>
</evidence>
<protein>
    <submittedName>
        <fullName evidence="12">Subtilisin-like serine protease</fullName>
    </submittedName>
</protein>
<dbReference type="PROSITE" id="PS51892">
    <property type="entry name" value="SUBTILASE"/>
    <property type="match status" value="1"/>
</dbReference>
<dbReference type="Pfam" id="PF22148">
    <property type="entry name" value="Fervidolysin_NPro-like"/>
    <property type="match status" value="1"/>
</dbReference>
<dbReference type="InterPro" id="IPR015500">
    <property type="entry name" value="Peptidase_S8_subtilisin-rel"/>
</dbReference>
<dbReference type="InterPro" id="IPR023827">
    <property type="entry name" value="Peptidase_S8_Asp-AS"/>
</dbReference>
<dbReference type="GO" id="GO:0004252">
    <property type="term" value="F:serine-type endopeptidase activity"/>
    <property type="evidence" value="ECO:0007669"/>
    <property type="project" value="UniProtKB-UniRule"/>
</dbReference>
<dbReference type="eggNOG" id="COG1404">
    <property type="taxonomic scope" value="Bacteria"/>
</dbReference>
<dbReference type="Gene3D" id="3.40.50.200">
    <property type="entry name" value="Peptidase S8/S53 domain"/>
    <property type="match status" value="1"/>
</dbReference>
<dbReference type="InterPro" id="IPR054400">
    <property type="entry name" value="Fervidolysin_SD2"/>
</dbReference>
<comment type="similarity">
    <text evidence="1 6 7">Belongs to the peptidase S8 family.</text>
</comment>
<dbReference type="Pfam" id="PF00082">
    <property type="entry name" value="Peptidase_S8"/>
    <property type="match status" value="1"/>
</dbReference>
<dbReference type="PANTHER" id="PTHR43399:SF4">
    <property type="entry name" value="CELL WALL-ASSOCIATED PROTEASE"/>
    <property type="match status" value="1"/>
</dbReference>
<dbReference type="InterPro" id="IPR023828">
    <property type="entry name" value="Peptidase_S8_Ser-AS"/>
</dbReference>
<evidence type="ECO:0000256" key="3">
    <source>
        <dbReference type="ARBA" id="ARBA00022801"/>
    </source>
</evidence>
<dbReference type="InterPro" id="IPR036852">
    <property type="entry name" value="Peptidase_S8/S53_dom_sf"/>
</dbReference>
<reference evidence="12" key="1">
    <citation type="submission" date="2012-03" db="EMBL/GenBank/DDBJ databases">
        <title>Complete sequence of Fervidobacterium pennivorans DSM 9078.</title>
        <authorList>
            <consortium name="US DOE Joint Genome Institute"/>
            <person name="Lucas S."/>
            <person name="Han J."/>
            <person name="Lapidus A."/>
            <person name="Cheng J.-F."/>
            <person name="Goodwin L."/>
            <person name="Pitluck S."/>
            <person name="Peters L."/>
            <person name="Ovchinnikova G."/>
            <person name="Lu M."/>
            <person name="Detter J.C."/>
            <person name="Han C."/>
            <person name="Tapia R."/>
            <person name="Land M."/>
            <person name="Hauser L."/>
            <person name="Kyrpides N."/>
            <person name="Ivanova N."/>
            <person name="Pagani I."/>
            <person name="Noll K.M."/>
            <person name="Woyke T."/>
        </authorList>
    </citation>
    <scope>NUCLEOTIDE SEQUENCE</scope>
    <source>
        <strain evidence="12">DSM 9078</strain>
    </source>
</reference>
<evidence type="ECO:0000313" key="13">
    <source>
        <dbReference type="Proteomes" id="UP000007384"/>
    </source>
</evidence>
<dbReference type="Gene3D" id="2.60.40.1800">
    <property type="match status" value="1"/>
</dbReference>
<proteinExistence type="inferred from homology"/>
<dbReference type="PROSITE" id="PS00136">
    <property type="entry name" value="SUBTILASE_ASP"/>
    <property type="match status" value="1"/>
</dbReference>
<keyword evidence="4 6" id="KW-0720">Serine protease</keyword>
<evidence type="ECO:0000256" key="4">
    <source>
        <dbReference type="ARBA" id="ARBA00022825"/>
    </source>
</evidence>
<evidence type="ECO:0000313" key="12">
    <source>
        <dbReference type="EMBL" id="AFG35431.1"/>
    </source>
</evidence>
<evidence type="ECO:0000256" key="1">
    <source>
        <dbReference type="ARBA" id="ARBA00011073"/>
    </source>
</evidence>
<feature type="domain" description="Fervidolysin-like N-terminal prodomain" evidence="9">
    <location>
        <begin position="61"/>
        <end position="135"/>
    </location>
</feature>
<dbReference type="PATRIC" id="fig|771875.3.peg.1365"/>
<evidence type="ECO:0000256" key="6">
    <source>
        <dbReference type="PROSITE-ProRule" id="PRU01240"/>
    </source>
</evidence>
<dbReference type="Gene3D" id="3.30.70.80">
    <property type="entry name" value="Peptidase S8 propeptide/proteinase inhibitor I9"/>
    <property type="match status" value="1"/>
</dbReference>
<dbReference type="RefSeq" id="WP_014451869.1">
    <property type="nucleotide sequence ID" value="NC_017095.1"/>
</dbReference>
<feature type="active site" description="Charge relay system" evidence="5 6">
    <location>
        <position position="246"/>
    </location>
</feature>
<dbReference type="KEGG" id="fpe:Ferpe_1354"/>
<feature type="active site" description="Charge relay system" evidence="5 6">
    <location>
        <position position="208"/>
    </location>
</feature>
<feature type="active site" description="Charge relay system" evidence="5 6">
    <location>
        <position position="421"/>
    </location>
</feature>
<dbReference type="InterPro" id="IPR051048">
    <property type="entry name" value="Peptidase_S8/S53_subtilisin"/>
</dbReference>
<dbReference type="PROSITE" id="PS00137">
    <property type="entry name" value="SUBTILASE_HIS"/>
    <property type="match status" value="1"/>
</dbReference>
<evidence type="ECO:0000256" key="2">
    <source>
        <dbReference type="ARBA" id="ARBA00022670"/>
    </source>
</evidence>
<dbReference type="EMBL" id="CP003260">
    <property type="protein sequence ID" value="AFG35431.1"/>
    <property type="molecule type" value="Genomic_DNA"/>
</dbReference>
<dbReference type="InterPro" id="IPR054399">
    <property type="entry name" value="Fervidolysin-like_N_prodom"/>
</dbReference>
<dbReference type="AlphaFoldDB" id="H9UD38"/>
<dbReference type="PANTHER" id="PTHR43399">
    <property type="entry name" value="SUBTILISIN-RELATED"/>
    <property type="match status" value="1"/>
</dbReference>
<dbReference type="InterPro" id="IPR022398">
    <property type="entry name" value="Peptidase_S8_His-AS"/>
</dbReference>
<evidence type="ECO:0000259" key="10">
    <source>
        <dbReference type="Pfam" id="PF22349"/>
    </source>
</evidence>
<dbReference type="SMR" id="H9UD38"/>
<dbReference type="PROSITE" id="PS00138">
    <property type="entry name" value="SUBTILASE_SER"/>
    <property type="match status" value="1"/>
</dbReference>
<gene>
    <name evidence="12" type="ordered locus">Ferpe_1354</name>
</gene>
<feature type="domain" description="Peptidase S8/S53" evidence="8">
    <location>
        <begin position="199"/>
        <end position="469"/>
    </location>
</feature>
<feature type="domain" description="Fervidolysin second beta-sandwich" evidence="10">
    <location>
        <begin position="602"/>
        <end position="694"/>
    </location>
</feature>
<dbReference type="InterPro" id="IPR056489">
    <property type="entry name" value="Ig_Fls_DR_A0283-like"/>
</dbReference>
<dbReference type="MEROPS" id="S08.021"/>